<protein>
    <submittedName>
        <fullName evidence="1">Uncharacterized protein</fullName>
    </submittedName>
</protein>
<keyword evidence="2" id="KW-1185">Reference proteome</keyword>
<sequence length="51" mass="5406">MAPSRVLATYADITFIDGSFDGGIFAKSLMGNAEGHINPLHDRDICPATTP</sequence>
<organism evidence="1 2">
    <name type="scientific">Hyalangium minutum</name>
    <dbReference type="NCBI Taxonomy" id="394096"/>
    <lineage>
        <taxon>Bacteria</taxon>
        <taxon>Pseudomonadati</taxon>
        <taxon>Myxococcota</taxon>
        <taxon>Myxococcia</taxon>
        <taxon>Myxococcales</taxon>
        <taxon>Cystobacterineae</taxon>
        <taxon>Archangiaceae</taxon>
        <taxon>Hyalangium</taxon>
    </lineage>
</organism>
<gene>
    <name evidence="1" type="ORF">DB31_0441</name>
</gene>
<dbReference type="AlphaFoldDB" id="A0A085WWW7"/>
<name>A0A085WWW7_9BACT</name>
<dbReference type="Proteomes" id="UP000028725">
    <property type="component" value="Unassembled WGS sequence"/>
</dbReference>
<evidence type="ECO:0000313" key="1">
    <source>
        <dbReference type="EMBL" id="KFE72180.1"/>
    </source>
</evidence>
<accession>A0A085WWW7</accession>
<reference evidence="1 2" key="1">
    <citation type="submission" date="2014-04" db="EMBL/GenBank/DDBJ databases">
        <title>Genome assembly of Hyalangium minutum DSM 14724.</title>
        <authorList>
            <person name="Sharma G."/>
            <person name="Subramanian S."/>
        </authorList>
    </citation>
    <scope>NUCLEOTIDE SEQUENCE [LARGE SCALE GENOMIC DNA]</scope>
    <source>
        <strain evidence="1 2">DSM 14724</strain>
    </source>
</reference>
<evidence type="ECO:0000313" key="2">
    <source>
        <dbReference type="Proteomes" id="UP000028725"/>
    </source>
</evidence>
<dbReference type="RefSeq" id="WP_157231748.1">
    <property type="nucleotide sequence ID" value="NZ_JMCB01000001.1"/>
</dbReference>
<comment type="caution">
    <text evidence="1">The sequence shown here is derived from an EMBL/GenBank/DDBJ whole genome shotgun (WGS) entry which is preliminary data.</text>
</comment>
<dbReference type="EMBL" id="JMCB01000001">
    <property type="protein sequence ID" value="KFE72180.1"/>
    <property type="molecule type" value="Genomic_DNA"/>
</dbReference>
<proteinExistence type="predicted"/>